<gene>
    <name evidence="1" type="ORF">E1301_Tti022676</name>
</gene>
<name>A0A5A9PPR8_9TELE</name>
<dbReference type="EMBL" id="SOYY01000004">
    <property type="protein sequence ID" value="KAA0722747.1"/>
    <property type="molecule type" value="Genomic_DNA"/>
</dbReference>
<keyword evidence="2" id="KW-1185">Reference proteome</keyword>
<protein>
    <submittedName>
        <fullName evidence="1">Uncharacterized protein</fullName>
    </submittedName>
</protein>
<accession>A0A5A9PPR8</accession>
<comment type="caution">
    <text evidence="1">The sequence shown here is derived from an EMBL/GenBank/DDBJ whole genome shotgun (WGS) entry which is preliminary data.</text>
</comment>
<reference evidence="1 2" key="1">
    <citation type="journal article" date="2019" name="Mol. Ecol. Resour.">
        <title>Chromosome-level genome assembly of Triplophysa tibetana, a fish adapted to the harsh high-altitude environment of the Tibetan Plateau.</title>
        <authorList>
            <person name="Yang X."/>
            <person name="Liu H."/>
            <person name="Ma Z."/>
            <person name="Zou Y."/>
            <person name="Zou M."/>
            <person name="Mao Y."/>
            <person name="Li X."/>
            <person name="Wang H."/>
            <person name="Chen T."/>
            <person name="Wang W."/>
            <person name="Yang R."/>
        </authorList>
    </citation>
    <scope>NUCLEOTIDE SEQUENCE [LARGE SCALE GENOMIC DNA]</scope>
    <source>
        <strain evidence="1">TTIB1903HZAU</strain>
        <tissue evidence="1">Muscle</tissue>
    </source>
</reference>
<evidence type="ECO:0000313" key="2">
    <source>
        <dbReference type="Proteomes" id="UP000324632"/>
    </source>
</evidence>
<organism evidence="1 2">
    <name type="scientific">Triplophysa tibetana</name>
    <dbReference type="NCBI Taxonomy" id="1572043"/>
    <lineage>
        <taxon>Eukaryota</taxon>
        <taxon>Metazoa</taxon>
        <taxon>Chordata</taxon>
        <taxon>Craniata</taxon>
        <taxon>Vertebrata</taxon>
        <taxon>Euteleostomi</taxon>
        <taxon>Actinopterygii</taxon>
        <taxon>Neopterygii</taxon>
        <taxon>Teleostei</taxon>
        <taxon>Ostariophysi</taxon>
        <taxon>Cypriniformes</taxon>
        <taxon>Nemacheilidae</taxon>
        <taxon>Triplophysa</taxon>
    </lineage>
</organism>
<dbReference type="AlphaFoldDB" id="A0A5A9PPR8"/>
<sequence length="303" mass="34973">MTSYRCELCSEQAEDIAVHLSDRHGMINERELELICCLIKGRQIAAGLNCPITGCAVRDSARLDRHLCRIHKVDKQEKQRLVNVARRQAILYELRALRETFSDPPMVSILDMCGPSYASPPDHMRNITRMLSTFERETCGPLPSVKRRDNARQRAKRTGDFFEFCRRTYGPDFFDTMSPSDALLGFATELYGRNLTVSTVRHYLIDVRIFSSYAVDSSERDPSVTEAKLRHLNRAYLFQMKQMRGELQDHRAESRAHKSARIISHMEVRWVKRSNVRVPSGTSRVRSPKFCSMDVRTIQRCVV</sequence>
<proteinExistence type="predicted"/>
<dbReference type="Proteomes" id="UP000324632">
    <property type="component" value="Chromosome 4"/>
</dbReference>
<evidence type="ECO:0000313" key="1">
    <source>
        <dbReference type="EMBL" id="KAA0722747.1"/>
    </source>
</evidence>